<evidence type="ECO:0000313" key="1">
    <source>
        <dbReference type="EMBL" id="GAF93499.1"/>
    </source>
</evidence>
<dbReference type="EMBL" id="BARS01010432">
    <property type="protein sequence ID" value="GAF93499.1"/>
    <property type="molecule type" value="Genomic_DNA"/>
</dbReference>
<feature type="non-terminal residue" evidence="1">
    <location>
        <position position="308"/>
    </location>
</feature>
<reference evidence="1" key="1">
    <citation type="journal article" date="2014" name="Front. Microbiol.">
        <title>High frequency of phylogenetically diverse reductive dehalogenase-homologous genes in deep subseafloor sedimentary metagenomes.</title>
        <authorList>
            <person name="Kawai M."/>
            <person name="Futagami T."/>
            <person name="Toyoda A."/>
            <person name="Takaki Y."/>
            <person name="Nishi S."/>
            <person name="Hori S."/>
            <person name="Arai W."/>
            <person name="Tsubouchi T."/>
            <person name="Morono Y."/>
            <person name="Uchiyama I."/>
            <person name="Ito T."/>
            <person name="Fujiyama A."/>
            <person name="Inagaki F."/>
            <person name="Takami H."/>
        </authorList>
    </citation>
    <scope>NUCLEOTIDE SEQUENCE</scope>
    <source>
        <strain evidence="1">Expedition CK06-06</strain>
    </source>
</reference>
<protein>
    <submittedName>
        <fullName evidence="1">Uncharacterized protein</fullName>
    </submittedName>
</protein>
<dbReference type="AlphaFoldDB" id="X0TJV2"/>
<comment type="caution">
    <text evidence="1">The sequence shown here is derived from an EMBL/GenBank/DDBJ whole genome shotgun (WGS) entry which is preliminary data.</text>
</comment>
<proteinExistence type="predicted"/>
<gene>
    <name evidence="1" type="ORF">S01H1_19336</name>
</gene>
<name>X0TJV2_9ZZZZ</name>
<sequence>METASMMDFLAQKQQEFTDKAKIGIEGLAGMFGAIGAGMEVTQEHFTGLGTVAFAMFQDLRAMGHSVVEAMAMMSPAIDAAIAAAKEQGLQIEGPLQRLVGLRNKIADNEPLVAAAEGLSGMFDALAQTGSLTQATFDTLQASATSTFEEMTAQGFSANQALAMMAPFLAKAQAEAEQFGLTIDKDTQALINQADAAGLLEGALSPQEKMLALLDRQVQVLELMAESFGVVLPAAIDTATGAVDNFNTATEGSGPWAHQIDGIQGMTTAIQTFTAEMAISTENVGGQFAALGGGILGATGRARELATV</sequence>
<organism evidence="1">
    <name type="scientific">marine sediment metagenome</name>
    <dbReference type="NCBI Taxonomy" id="412755"/>
    <lineage>
        <taxon>unclassified sequences</taxon>
        <taxon>metagenomes</taxon>
        <taxon>ecological metagenomes</taxon>
    </lineage>
</organism>
<accession>X0TJV2</accession>